<organism evidence="1 2">
    <name type="scientific">Melanoplus sanguinipes entomopoxvirus</name>
    <name type="common">MsEPV</name>
    <dbReference type="NCBI Taxonomy" id="83191"/>
    <lineage>
        <taxon>Viruses</taxon>
        <taxon>Varidnaviria</taxon>
        <taxon>Bamfordvirae</taxon>
        <taxon>Nucleocytoviricota</taxon>
        <taxon>Pokkesviricetes</taxon>
        <taxon>Chitovirales</taxon>
        <taxon>Poxviridae</taxon>
        <taxon>Entomopoxvirinae</taxon>
        <taxon>Deltaentomopoxvirus</taxon>
        <taxon>Deltaentomopoxvirus msanguinipes</taxon>
    </lineage>
</organism>
<dbReference type="GeneID" id="1449838"/>
<organismHost>
    <name type="scientific">Melanoplus sanguinipes</name>
    <name type="common">Migratory grasshopper</name>
    <dbReference type="NCBI Taxonomy" id="65742"/>
</organismHost>
<reference evidence="1 2" key="1">
    <citation type="journal article" date="1999" name="J. Virol.">
        <title>The genome of Melanoplus sanguinipes entomopoxvirus.</title>
        <authorList>
            <person name="Afonso C.L."/>
            <person name="Tulman E.R."/>
            <person name="Lu Z."/>
            <person name="Oma E."/>
            <person name="Kutish G.F."/>
            <person name="Rock D.L."/>
        </authorList>
    </citation>
    <scope>NUCLEOTIDE SEQUENCE [LARGE SCALE GENOMIC DNA]</scope>
    <source>
        <strain evidence="1">Tucson</strain>
    </source>
</reference>
<sequence>MNCINYDYYSCSKIHDVFCNSNNNENIKKYILYNFSIKDWENISKLKLESKFIKEFADNLFWEYLSPNLSFNDIIEFKKYIHIDKINYNVLPEDFIISNIKILDIDKISELTLSNKIIKKLSNKLNWKILTYNKIINTKNEYDIYKFINNNEKKVDWEIISKYLNMTIKFATKYKKKLIWDCVSQQPYLDINFLNNFKNDVNWEIVSKYHFLDYETCNVFNENLNWDIISTRKDLSYSFIYQYRFNLDLCCILQNIELPNEFILSVFGCRKPNFNINNILSECQYNKYVVTRCYHFVHVSYIIESIYTDQKCPICNNKLLIK</sequence>
<dbReference type="EMBL" id="AF063866">
    <property type="protein sequence ID" value="AAC97843.1"/>
    <property type="molecule type" value="Genomic_DNA"/>
</dbReference>
<gene>
    <name evidence="1" type="primary">MSV029</name>
</gene>
<protein>
    <submittedName>
        <fullName evidence="1">ORF MSV029 tryptophan repeat gene family protein</fullName>
    </submittedName>
</protein>
<dbReference type="RefSeq" id="NP_048100.1">
    <property type="nucleotide sequence ID" value="NC_001993.1"/>
</dbReference>
<proteinExistence type="predicted"/>
<dbReference type="Proteomes" id="UP000172353">
    <property type="component" value="Segment"/>
</dbReference>
<accession>Q9YW63</accession>
<evidence type="ECO:0000313" key="1">
    <source>
        <dbReference type="EMBL" id="AAC97843.1"/>
    </source>
</evidence>
<dbReference type="PIR" id="T28190">
    <property type="entry name" value="T28190"/>
</dbReference>
<name>Q9YW63_MSEPV</name>
<evidence type="ECO:0000313" key="2">
    <source>
        <dbReference type="Proteomes" id="UP000172353"/>
    </source>
</evidence>
<dbReference type="KEGG" id="vg:1449838"/>
<keyword evidence="2" id="KW-1185">Reference proteome</keyword>